<keyword evidence="2" id="KW-1185">Reference proteome</keyword>
<sequence>MITRYRECGGSILETVAFLRCLSITVMYEYVCNAWNNGWASRYTNYVSLLDIILSSDSGTKLDFLVSLASNCILSISAGVILREIRQQAAKNHSWPPTMGRMQRGHQWKDLICHALDSFIPLEGPQ</sequence>
<name>A0A8X6QJC5_NEPPI</name>
<evidence type="ECO:0000313" key="2">
    <source>
        <dbReference type="Proteomes" id="UP000887013"/>
    </source>
</evidence>
<comment type="caution">
    <text evidence="1">The sequence shown here is derived from an EMBL/GenBank/DDBJ whole genome shotgun (WGS) entry which is preliminary data.</text>
</comment>
<evidence type="ECO:0000313" key="1">
    <source>
        <dbReference type="EMBL" id="GFU25341.1"/>
    </source>
</evidence>
<dbReference type="Proteomes" id="UP000887013">
    <property type="component" value="Unassembled WGS sequence"/>
</dbReference>
<dbReference type="EMBL" id="BMAW01032384">
    <property type="protein sequence ID" value="GFU25341.1"/>
    <property type="molecule type" value="Genomic_DNA"/>
</dbReference>
<proteinExistence type="predicted"/>
<protein>
    <submittedName>
        <fullName evidence="1">Uncharacterized protein</fullName>
    </submittedName>
</protein>
<accession>A0A8X6QJC5</accession>
<reference evidence="1" key="1">
    <citation type="submission" date="2020-08" db="EMBL/GenBank/DDBJ databases">
        <title>Multicomponent nature underlies the extraordinary mechanical properties of spider dragline silk.</title>
        <authorList>
            <person name="Kono N."/>
            <person name="Nakamura H."/>
            <person name="Mori M."/>
            <person name="Yoshida Y."/>
            <person name="Ohtoshi R."/>
            <person name="Malay A.D."/>
            <person name="Moran D.A.P."/>
            <person name="Tomita M."/>
            <person name="Numata K."/>
            <person name="Arakawa K."/>
        </authorList>
    </citation>
    <scope>NUCLEOTIDE SEQUENCE</scope>
</reference>
<dbReference type="AlphaFoldDB" id="A0A8X6QJC5"/>
<organism evidence="1 2">
    <name type="scientific">Nephila pilipes</name>
    <name type="common">Giant wood spider</name>
    <name type="synonym">Nephila maculata</name>
    <dbReference type="NCBI Taxonomy" id="299642"/>
    <lineage>
        <taxon>Eukaryota</taxon>
        <taxon>Metazoa</taxon>
        <taxon>Ecdysozoa</taxon>
        <taxon>Arthropoda</taxon>
        <taxon>Chelicerata</taxon>
        <taxon>Arachnida</taxon>
        <taxon>Araneae</taxon>
        <taxon>Araneomorphae</taxon>
        <taxon>Entelegynae</taxon>
        <taxon>Araneoidea</taxon>
        <taxon>Nephilidae</taxon>
        <taxon>Nephila</taxon>
    </lineage>
</organism>
<gene>
    <name evidence="1" type="ORF">NPIL_617111</name>
</gene>